<keyword evidence="12" id="KW-0408">Iron</keyword>
<dbReference type="SUPFAM" id="SSF56235">
    <property type="entry name" value="N-terminal nucleophile aminohydrolases (Ntn hydrolases)"/>
    <property type="match status" value="1"/>
</dbReference>
<evidence type="ECO:0000313" key="20">
    <source>
        <dbReference type="Proteomes" id="UP000551501"/>
    </source>
</evidence>
<gene>
    <name evidence="19" type="ORF">BKA16_000448</name>
</gene>
<comment type="caution">
    <text evidence="19">The sequence shown here is derived from an EMBL/GenBank/DDBJ whole genome shotgun (WGS) entry which is preliminary data.</text>
</comment>
<dbReference type="InterPro" id="IPR017932">
    <property type="entry name" value="GATase_2_dom"/>
</dbReference>
<dbReference type="PROSITE" id="PS51278">
    <property type="entry name" value="GATASE_TYPE_2"/>
    <property type="match status" value="1"/>
</dbReference>
<dbReference type="Proteomes" id="UP000551501">
    <property type="component" value="Unassembled WGS sequence"/>
</dbReference>
<keyword evidence="10" id="KW-0315">Glutamine amidotransferase</keyword>
<comment type="cofactor">
    <cofactor evidence="3">
        <name>FAD</name>
        <dbReference type="ChEBI" id="CHEBI:57692"/>
    </cofactor>
</comment>
<evidence type="ECO:0000256" key="11">
    <source>
        <dbReference type="ARBA" id="ARBA00023002"/>
    </source>
</evidence>
<dbReference type="Gene3D" id="3.20.20.70">
    <property type="entry name" value="Aldolase class I"/>
    <property type="match status" value="2"/>
</dbReference>
<dbReference type="FunFam" id="3.20.20.70:FF:000053">
    <property type="entry name" value="Glutamate synthase large subunit"/>
    <property type="match status" value="1"/>
</dbReference>
<name>A0A840EVN1_9ACTN</name>
<evidence type="ECO:0000256" key="12">
    <source>
        <dbReference type="ARBA" id="ARBA00023004"/>
    </source>
</evidence>
<dbReference type="GO" id="GO:0016040">
    <property type="term" value="F:glutamate synthase (NADH) activity"/>
    <property type="evidence" value="ECO:0007669"/>
    <property type="project" value="UniProtKB-EC"/>
</dbReference>
<feature type="compositionally biased region" description="Basic and acidic residues" evidence="17">
    <location>
        <begin position="950"/>
        <end position="962"/>
    </location>
</feature>
<evidence type="ECO:0000313" key="19">
    <source>
        <dbReference type="EMBL" id="MBB4133896.1"/>
    </source>
</evidence>
<evidence type="ECO:0000256" key="4">
    <source>
        <dbReference type="ARBA" id="ARBA00009716"/>
    </source>
</evidence>
<dbReference type="CDD" id="cd00982">
    <property type="entry name" value="gltB_C"/>
    <property type="match status" value="1"/>
</dbReference>
<evidence type="ECO:0000256" key="17">
    <source>
        <dbReference type="SAM" id="MobiDB-lite"/>
    </source>
</evidence>
<dbReference type="PANTHER" id="PTHR11938:SF133">
    <property type="entry name" value="GLUTAMATE SYNTHASE (NADH)"/>
    <property type="match status" value="1"/>
</dbReference>
<keyword evidence="7" id="KW-0288">FMN</keyword>
<dbReference type="FunFam" id="3.20.20.70:FF:000031">
    <property type="entry name" value="Glutamate synthase 1 [NADH]"/>
    <property type="match status" value="1"/>
</dbReference>
<sequence length="1557" mass="167993">MKHLPGPVGLYDPINEHDACGVAFVVDMHGRRSRDIVEKAITVLVNLEHRGAAGAEPNTGDGAGIMIQVPDRFLREAVDFDLPAEGAYATGIAFLPQSAQDVRDAVAGVEKIVADEGLELLGWREVPVDESSLGALARDAMPTFRQVFLALAGSDASGSDPDSAEVMDLERKAYVVRKRVQYELGEKGAGQDGPGRDTVYFPSLSGQTMVYKGMLTTPQLRDFYLDLQDERVESALGMVHSRFSTNTFPSWPLAHPFRRVAHNGEINTVTGNENWMRAREALIDTDAFGGAGSAASEPARSSLADKIFPVCTPGASDTARFDEVLELLHLGGRSLPHAVLMMVPEAWERSEDMKPEHRAFYEYHSALMEAWDGPASVCFTDGTVIGAVLDRNGLRPSRIWVTKDGLVVLGSEVGVLDIAPEDIVTRTRLQPGKMFLVDTAQGRIVADEEVKDSLAGEHPYQEWLDANQVKLEDLPAPPHRHMAHDRVALRQQVFGYTNEDLNILISPMAATGAEAIGSMGTDTPVAVLSSRPRMLFDYFQQMFAQVTNPPLDAIREEIVTSIRHRIGGERDLLKPGADSAKQIVLSQPILDNDDLARLVDIDGEATGFGSVHIHGLYPVAEGGAGLRAALDQVRAKASAAIADGARIIVLSDRESDETLAPIPSLLLTAAVHHHLVRERTRTRASIVVESGDAREVHHMALLVAFGASGINPYMAFETIEDMLESGSLTVPGTDDLDHAARFVKARTNYIKAAGKGVLKVMSKMGISTVPSYNGAQLFQVIGIAQDVVDEFFTGLNSQLDGIGLDEIAGEVARRHSVAFTDRPSERAYRELEISGEYQWRREGEYHLFNPDTVFKLQHATRTGQYSVFKEYTKLVDDQSSRLGTLRGLFDFNFGDRDPIPLDKVEPASEIVKRFSTGAMSYGSISAEAHETLAIAMNRLGGRSNSGEGGEDPRRFSHDENGDWRRSAIKQVASGRFGVTSHYLSNCTDIQIKMAQGAKPGEGGQLPPHKVYPWVAEVRGSTPGVGLISPPPHHDIYSIEDLAQLIHDLKNANPAARIHVKLVSELGVGTVAAGVSKAHADVVLISGHDGGTGASPLTSLKHAGAPWEIGLAETQQTLLLNGLRDRIVVQVDGQLKTGRDVMIAALLGGEEFGFATAPLVVSGCVMMRVCHLDTCPVGVATQNPLLRERFSGKPEFVENFMLYIAEEVRELLARLGFRTLNEAIGRFDALDTTKALARWNGTKAGKLDLSPILTSPESPFMNQDLYCTGTQDHGLDKALDNELIVKARAAVESGTRVNLTSPITNVNRTVGTMLGHEVTKAYGAQGLPDGTISIDFTGSAGNSFGAFVPRGITMRLEGDANDFVGKGLSGGKLVIRPPRNAPADFVAEENIIAGNVIGFGGTGGKIFLRGVAGERFCVRNSGVQAVVEGVGDHGCEYMTGGSVVVLGATGRNFAAGMSGGVAYVYDPKDTFEANLNAELVDLEELDADDVLFLEGVLTEHRDETGSTVAAAVLDDWSIRQGHFVKVMPRDYKKVLAAIDVAEKTGRDVNDAIMEAARG</sequence>
<keyword evidence="20" id="KW-1185">Reference proteome</keyword>
<dbReference type="GO" id="GO:0051538">
    <property type="term" value="F:3 iron, 4 sulfur cluster binding"/>
    <property type="evidence" value="ECO:0007669"/>
    <property type="project" value="UniProtKB-KW"/>
</dbReference>
<evidence type="ECO:0000259" key="18">
    <source>
        <dbReference type="PROSITE" id="PS51278"/>
    </source>
</evidence>
<keyword evidence="15" id="KW-0003">3Fe-4S</keyword>
<evidence type="ECO:0000256" key="1">
    <source>
        <dbReference type="ARBA" id="ARBA00001917"/>
    </source>
</evidence>
<comment type="cofactor">
    <cofactor evidence="2">
        <name>[3Fe-4S] cluster</name>
        <dbReference type="ChEBI" id="CHEBI:21137"/>
    </cofactor>
</comment>
<evidence type="ECO:0000256" key="16">
    <source>
        <dbReference type="ARBA" id="ARBA00029440"/>
    </source>
</evidence>
<comment type="similarity">
    <text evidence="4">Belongs to the glutamate synthase family.</text>
</comment>
<dbReference type="SUPFAM" id="SSF51395">
    <property type="entry name" value="FMN-linked oxidoreductases"/>
    <property type="match status" value="1"/>
</dbReference>
<evidence type="ECO:0000256" key="14">
    <source>
        <dbReference type="ARBA" id="ARBA00023164"/>
    </source>
</evidence>
<evidence type="ECO:0000256" key="13">
    <source>
        <dbReference type="ARBA" id="ARBA00023014"/>
    </source>
</evidence>
<evidence type="ECO:0000256" key="7">
    <source>
        <dbReference type="ARBA" id="ARBA00022643"/>
    </source>
</evidence>
<dbReference type="GO" id="GO:0046872">
    <property type="term" value="F:metal ion binding"/>
    <property type="evidence" value="ECO:0007669"/>
    <property type="project" value="UniProtKB-KW"/>
</dbReference>
<evidence type="ECO:0000256" key="10">
    <source>
        <dbReference type="ARBA" id="ARBA00022962"/>
    </source>
</evidence>
<dbReference type="EC" id="1.4.1.14" evidence="19"/>
<dbReference type="InterPro" id="IPR002489">
    <property type="entry name" value="Glu_synth_asu_C"/>
</dbReference>
<evidence type="ECO:0000256" key="8">
    <source>
        <dbReference type="ARBA" id="ARBA00022723"/>
    </source>
</evidence>
<keyword evidence="9" id="KW-0274">FAD</keyword>
<comment type="pathway">
    <text evidence="16">Amino-acid biosynthesis.</text>
</comment>
<dbReference type="RefSeq" id="WP_183369045.1">
    <property type="nucleotide sequence ID" value="NZ_BAABHL010000021.1"/>
</dbReference>
<dbReference type="InterPro" id="IPR002932">
    <property type="entry name" value="Glu_synthdom"/>
</dbReference>
<dbReference type="GO" id="GO:0006537">
    <property type="term" value="P:glutamate biosynthetic process"/>
    <property type="evidence" value="ECO:0007669"/>
    <property type="project" value="UniProtKB-KW"/>
</dbReference>
<dbReference type="GO" id="GO:0019676">
    <property type="term" value="P:ammonia assimilation cycle"/>
    <property type="evidence" value="ECO:0007669"/>
    <property type="project" value="TreeGrafter"/>
</dbReference>
<dbReference type="Pfam" id="PF04898">
    <property type="entry name" value="Glu_syn_central"/>
    <property type="match status" value="1"/>
</dbReference>
<dbReference type="Gene3D" id="3.60.20.10">
    <property type="entry name" value="Glutamine Phosphoribosylpyrophosphate, subunit 1, domain 1"/>
    <property type="match status" value="1"/>
</dbReference>
<organism evidence="19 20">
    <name type="scientific">Gordonia humi</name>
    <dbReference type="NCBI Taxonomy" id="686429"/>
    <lineage>
        <taxon>Bacteria</taxon>
        <taxon>Bacillati</taxon>
        <taxon>Actinomycetota</taxon>
        <taxon>Actinomycetes</taxon>
        <taxon>Mycobacteriales</taxon>
        <taxon>Gordoniaceae</taxon>
        <taxon>Gordonia</taxon>
    </lineage>
</organism>
<evidence type="ECO:0000256" key="6">
    <source>
        <dbReference type="ARBA" id="ARBA00022630"/>
    </source>
</evidence>
<evidence type="ECO:0000256" key="15">
    <source>
        <dbReference type="ARBA" id="ARBA00023291"/>
    </source>
</evidence>
<keyword evidence="14" id="KW-0314">Glutamate biosynthesis</keyword>
<evidence type="ECO:0000256" key="2">
    <source>
        <dbReference type="ARBA" id="ARBA00001927"/>
    </source>
</evidence>
<feature type="region of interest" description="Disordered" evidence="17">
    <location>
        <begin position="939"/>
        <end position="962"/>
    </location>
</feature>
<keyword evidence="5" id="KW-0028">Amino-acid biosynthesis</keyword>
<dbReference type="GO" id="GO:0004355">
    <property type="term" value="F:glutamate synthase (NADPH) activity"/>
    <property type="evidence" value="ECO:0007669"/>
    <property type="project" value="UniProtKB-EC"/>
</dbReference>
<dbReference type="CDD" id="cd02808">
    <property type="entry name" value="GltS_FMN"/>
    <property type="match status" value="1"/>
</dbReference>
<dbReference type="EC" id="1.4.1.13" evidence="19"/>
<dbReference type="PANTHER" id="PTHR11938">
    <property type="entry name" value="FAD NADPH DEHYDROGENASE/OXIDOREDUCTASE"/>
    <property type="match status" value="1"/>
</dbReference>
<dbReference type="EMBL" id="JACIFP010000001">
    <property type="protein sequence ID" value="MBB4133896.1"/>
    <property type="molecule type" value="Genomic_DNA"/>
</dbReference>
<proteinExistence type="inferred from homology"/>
<evidence type="ECO:0000256" key="5">
    <source>
        <dbReference type="ARBA" id="ARBA00022605"/>
    </source>
</evidence>
<dbReference type="NCBIfam" id="NF008730">
    <property type="entry name" value="PRK11750.1"/>
    <property type="match status" value="1"/>
</dbReference>
<dbReference type="SUPFAM" id="SSF69336">
    <property type="entry name" value="Alpha subunit of glutamate synthase, C-terminal domain"/>
    <property type="match status" value="1"/>
</dbReference>
<dbReference type="Pfam" id="PF01645">
    <property type="entry name" value="Glu_synthase"/>
    <property type="match status" value="1"/>
</dbReference>
<dbReference type="InterPro" id="IPR036485">
    <property type="entry name" value="Glu_synth_asu_C_sf"/>
</dbReference>
<reference evidence="19 20" key="1">
    <citation type="submission" date="2020-08" db="EMBL/GenBank/DDBJ databases">
        <title>Sequencing the genomes of 1000 actinobacteria strains.</title>
        <authorList>
            <person name="Klenk H.-P."/>
        </authorList>
    </citation>
    <scope>NUCLEOTIDE SEQUENCE [LARGE SCALE GENOMIC DNA]</scope>
    <source>
        <strain evidence="19 20">DSM 45298</strain>
    </source>
</reference>
<keyword evidence="6" id="KW-0285">Flavoprotein</keyword>
<keyword evidence="8" id="KW-0479">Metal-binding</keyword>
<dbReference type="Gene3D" id="2.160.20.60">
    <property type="entry name" value="Glutamate synthase, alpha subunit, C-terminal domain"/>
    <property type="match status" value="1"/>
</dbReference>
<comment type="cofactor">
    <cofactor evidence="1">
        <name>FMN</name>
        <dbReference type="ChEBI" id="CHEBI:58210"/>
    </cofactor>
</comment>
<feature type="domain" description="Glutamine amidotransferase type-2" evidence="18">
    <location>
        <begin position="20"/>
        <end position="440"/>
    </location>
</feature>
<dbReference type="Pfam" id="PF00310">
    <property type="entry name" value="GATase_2"/>
    <property type="match status" value="1"/>
</dbReference>
<evidence type="ECO:0000256" key="9">
    <source>
        <dbReference type="ARBA" id="ARBA00022827"/>
    </source>
</evidence>
<keyword evidence="13" id="KW-0411">Iron-sulfur</keyword>
<dbReference type="Pfam" id="PF01493">
    <property type="entry name" value="GXGXG"/>
    <property type="match status" value="1"/>
</dbReference>
<dbReference type="FunFam" id="3.60.20.10:FF:000001">
    <property type="entry name" value="Glutamate synthase, large subunit"/>
    <property type="match status" value="1"/>
</dbReference>
<evidence type="ECO:0000256" key="3">
    <source>
        <dbReference type="ARBA" id="ARBA00001974"/>
    </source>
</evidence>
<dbReference type="InterPro" id="IPR013785">
    <property type="entry name" value="Aldolase_TIM"/>
</dbReference>
<dbReference type="InterPro" id="IPR006982">
    <property type="entry name" value="Glu_synth_centr_N"/>
</dbReference>
<dbReference type="InterPro" id="IPR029055">
    <property type="entry name" value="Ntn_hydrolases_N"/>
</dbReference>
<protein>
    <submittedName>
        <fullName evidence="19">Glutamate synthase (NADPH/NADH) large chain</fullName>
        <ecNumber evidence="19">1.4.1.13</ecNumber>
        <ecNumber evidence="19">1.4.1.14</ecNumber>
    </submittedName>
</protein>
<dbReference type="CDD" id="cd00713">
    <property type="entry name" value="GltS"/>
    <property type="match status" value="1"/>
</dbReference>
<dbReference type="FunFam" id="2.160.20.60:FF:000001">
    <property type="entry name" value="Glutamate synthase, large subunit"/>
    <property type="match status" value="1"/>
</dbReference>
<keyword evidence="11 19" id="KW-0560">Oxidoreductase</keyword>
<dbReference type="InterPro" id="IPR050711">
    <property type="entry name" value="ET-N_metabolism_enzyme"/>
</dbReference>
<accession>A0A840EVN1</accession>